<dbReference type="KEGG" id="ptrr:6347392"/>
<sequence length="80" mass="8814">MMFGAYVFDDNAATYGVTARDADYEVELMDGLPAFILNALMQCPDVMEGSRHCDAEETEEQTWEQALLVVVVDGEACEDG</sequence>
<dbReference type="EMBL" id="NQIK02000001">
    <property type="protein sequence ID" value="KAF7579351.1"/>
    <property type="molecule type" value="Genomic_DNA"/>
</dbReference>
<accession>A0A2W1DTG9</accession>
<name>A0A2W1DTG9_9PLEO</name>
<reference evidence="1 2" key="1">
    <citation type="journal article" date="2018" name="BMC Genomics">
        <title>Comparative genomics of the wheat fungal pathogen Pyrenophora tritici-repentis reveals chromosomal variations and genome plasticity.</title>
        <authorList>
            <person name="Moolhuijzen P."/>
            <person name="See P.T."/>
            <person name="Hane J.K."/>
            <person name="Shi G."/>
            <person name="Liu Z."/>
            <person name="Oliver R.P."/>
            <person name="Moffat C.S."/>
        </authorList>
    </citation>
    <scope>NUCLEOTIDE SEQUENCE [LARGE SCALE GENOMIC DNA]</scope>
    <source>
        <strain evidence="1">M4</strain>
    </source>
</reference>
<dbReference type="Proteomes" id="UP000245464">
    <property type="component" value="Chromosome 1"/>
</dbReference>
<gene>
    <name evidence="1" type="ORF">PtrM4_035910</name>
</gene>
<organism evidence="1 2">
    <name type="scientific">Pyrenophora tritici-repentis</name>
    <dbReference type="NCBI Taxonomy" id="45151"/>
    <lineage>
        <taxon>Eukaryota</taxon>
        <taxon>Fungi</taxon>
        <taxon>Dikarya</taxon>
        <taxon>Ascomycota</taxon>
        <taxon>Pezizomycotina</taxon>
        <taxon>Dothideomycetes</taxon>
        <taxon>Pleosporomycetidae</taxon>
        <taxon>Pleosporales</taxon>
        <taxon>Pleosporineae</taxon>
        <taxon>Pleosporaceae</taxon>
        <taxon>Pyrenophora</taxon>
    </lineage>
</organism>
<dbReference type="GeneID" id="6347392"/>
<dbReference type="AlphaFoldDB" id="A0A2W1DTG9"/>
<comment type="caution">
    <text evidence="1">The sequence shown here is derived from an EMBL/GenBank/DDBJ whole genome shotgun (WGS) entry which is preliminary data.</text>
</comment>
<dbReference type="RefSeq" id="XP_001939436.2">
    <property type="nucleotide sequence ID" value="XM_001939401.2"/>
</dbReference>
<proteinExistence type="predicted"/>
<protein>
    <submittedName>
        <fullName evidence="1">Uncharacterized protein</fullName>
    </submittedName>
</protein>
<evidence type="ECO:0000313" key="2">
    <source>
        <dbReference type="Proteomes" id="UP000245464"/>
    </source>
</evidence>
<evidence type="ECO:0000313" key="1">
    <source>
        <dbReference type="EMBL" id="KAF7579351.1"/>
    </source>
</evidence>